<name>A0A3P1CX24_9BACT</name>
<dbReference type="GO" id="GO:0004089">
    <property type="term" value="F:carbonate dehydratase activity"/>
    <property type="evidence" value="ECO:0007669"/>
    <property type="project" value="InterPro"/>
</dbReference>
<sequence length="166" mass="18945">MNDQLPTPTNSYPAPRKNVLLLSCMDLRLLDDIVRFMQRDNLTNRYDQFILAGSSLGANLHASWNEVLFEHIGTACELHGIKDVYILEHRHCGAYEKFLGAEGTFDDSPEGQLTEYQLHKENAGRLAHAIHEWCEKNNYPLNVRTLLMDLRGEVSNLDYLPTSINS</sequence>
<accession>A0A3P1CX24</accession>
<organism evidence="1 2">
    <name type="scientific">Larkinella knui</name>
    <dbReference type="NCBI Taxonomy" id="2025310"/>
    <lineage>
        <taxon>Bacteria</taxon>
        <taxon>Pseudomonadati</taxon>
        <taxon>Bacteroidota</taxon>
        <taxon>Cytophagia</taxon>
        <taxon>Cytophagales</taxon>
        <taxon>Spirosomataceae</taxon>
        <taxon>Larkinella</taxon>
    </lineage>
</organism>
<dbReference type="EMBL" id="RQJP01000001">
    <property type="protein sequence ID" value="RRB17779.1"/>
    <property type="molecule type" value="Genomic_DNA"/>
</dbReference>
<dbReference type="Gene3D" id="3.40.1050.10">
    <property type="entry name" value="Carbonic anhydrase"/>
    <property type="match status" value="1"/>
</dbReference>
<evidence type="ECO:0008006" key="3">
    <source>
        <dbReference type="Google" id="ProtNLM"/>
    </source>
</evidence>
<dbReference type="OrthoDB" id="288525at2"/>
<comment type="caution">
    <text evidence="1">The sequence shown here is derived from an EMBL/GenBank/DDBJ whole genome shotgun (WGS) entry which is preliminary data.</text>
</comment>
<reference evidence="1 2" key="1">
    <citation type="submission" date="2018-11" db="EMBL/GenBank/DDBJ databases">
        <authorList>
            <person name="Zhou Z."/>
            <person name="Wang G."/>
        </authorList>
    </citation>
    <scope>NUCLEOTIDE SEQUENCE [LARGE SCALE GENOMIC DNA]</scope>
    <source>
        <strain evidence="1 2">KCTC42998</strain>
    </source>
</reference>
<dbReference type="Proteomes" id="UP000274271">
    <property type="component" value="Unassembled WGS sequence"/>
</dbReference>
<dbReference type="AlphaFoldDB" id="A0A3P1CX24"/>
<dbReference type="InterPro" id="IPR036874">
    <property type="entry name" value="Carbonic_anhydrase_sf"/>
</dbReference>
<protein>
    <recommendedName>
        <fullName evidence="3">Carbonic anhydrase</fullName>
    </recommendedName>
</protein>
<proteinExistence type="predicted"/>
<gene>
    <name evidence="1" type="ORF">EHT87_05730</name>
</gene>
<dbReference type="RefSeq" id="WP_124904722.1">
    <property type="nucleotide sequence ID" value="NZ_RQJP01000001.1"/>
</dbReference>
<dbReference type="SUPFAM" id="SSF53056">
    <property type="entry name" value="beta-carbonic anhydrase, cab"/>
    <property type="match status" value="1"/>
</dbReference>
<keyword evidence="2" id="KW-1185">Reference proteome</keyword>
<evidence type="ECO:0000313" key="1">
    <source>
        <dbReference type="EMBL" id="RRB17779.1"/>
    </source>
</evidence>
<dbReference type="GO" id="GO:0008270">
    <property type="term" value="F:zinc ion binding"/>
    <property type="evidence" value="ECO:0007669"/>
    <property type="project" value="InterPro"/>
</dbReference>
<evidence type="ECO:0000313" key="2">
    <source>
        <dbReference type="Proteomes" id="UP000274271"/>
    </source>
</evidence>